<name>A0AAP2CQN0_9RHOB</name>
<dbReference type="InterPro" id="IPR001789">
    <property type="entry name" value="Sig_transdc_resp-reg_receiver"/>
</dbReference>
<dbReference type="PANTHER" id="PTHR44520">
    <property type="entry name" value="RESPONSE REGULATOR RCP1-RELATED"/>
    <property type="match status" value="1"/>
</dbReference>
<organism evidence="3 4">
    <name type="scientific">Harenicola maris</name>
    <dbReference type="NCBI Taxonomy" id="2841044"/>
    <lineage>
        <taxon>Bacteria</taxon>
        <taxon>Pseudomonadati</taxon>
        <taxon>Pseudomonadota</taxon>
        <taxon>Alphaproteobacteria</taxon>
        <taxon>Rhodobacterales</taxon>
        <taxon>Paracoccaceae</taxon>
        <taxon>Harenicola</taxon>
    </lineage>
</organism>
<protein>
    <submittedName>
        <fullName evidence="3">Response regulator</fullName>
    </submittedName>
</protein>
<keyword evidence="4" id="KW-1185">Reference proteome</keyword>
<accession>A0AAP2CQN0</accession>
<gene>
    <name evidence="3" type="ORF">IV417_15245</name>
</gene>
<feature type="modified residue" description="4-aspartylphosphate" evidence="1">
    <location>
        <position position="53"/>
    </location>
</feature>
<dbReference type="AlphaFoldDB" id="A0AAP2CQN0"/>
<evidence type="ECO:0000256" key="1">
    <source>
        <dbReference type="PROSITE-ProRule" id="PRU00169"/>
    </source>
</evidence>
<dbReference type="Pfam" id="PF00072">
    <property type="entry name" value="Response_reg"/>
    <property type="match status" value="1"/>
</dbReference>
<dbReference type="PROSITE" id="PS50110">
    <property type="entry name" value="RESPONSE_REGULATORY"/>
    <property type="match status" value="1"/>
</dbReference>
<evidence type="ECO:0000313" key="3">
    <source>
        <dbReference type="EMBL" id="MBT0958744.1"/>
    </source>
</evidence>
<dbReference type="SMART" id="SM00448">
    <property type="entry name" value="REC"/>
    <property type="match status" value="1"/>
</dbReference>
<keyword evidence="1" id="KW-0597">Phosphoprotein</keyword>
<dbReference type="Gene3D" id="3.40.50.2300">
    <property type="match status" value="1"/>
</dbReference>
<proteinExistence type="predicted"/>
<dbReference type="PANTHER" id="PTHR44520:SF2">
    <property type="entry name" value="RESPONSE REGULATOR RCP1"/>
    <property type="match status" value="1"/>
</dbReference>
<reference evidence="3 4" key="1">
    <citation type="journal article" date="2021" name="Arch. Microbiol.">
        <title>Harenicola maris gen. nov., sp. nov. isolated from the Sea of Japan shallow sediments.</title>
        <authorList>
            <person name="Romanenko L.A."/>
            <person name="Kurilenko V.V."/>
            <person name="Chernysheva N.Y."/>
            <person name="Tekutyeva L.A."/>
            <person name="Velansky P.V."/>
            <person name="Svetashev V.I."/>
            <person name="Isaeva M.P."/>
        </authorList>
    </citation>
    <scope>NUCLEOTIDE SEQUENCE [LARGE SCALE GENOMIC DNA]</scope>
    <source>
        <strain evidence="3 4">KMM 3653</strain>
    </source>
</reference>
<dbReference type="Proteomes" id="UP001315686">
    <property type="component" value="Unassembled WGS sequence"/>
</dbReference>
<dbReference type="EMBL" id="JADQAZ010000003">
    <property type="protein sequence ID" value="MBT0958744.1"/>
    <property type="molecule type" value="Genomic_DNA"/>
</dbReference>
<dbReference type="SUPFAM" id="SSF52172">
    <property type="entry name" value="CheY-like"/>
    <property type="match status" value="1"/>
</dbReference>
<evidence type="ECO:0000313" key="4">
    <source>
        <dbReference type="Proteomes" id="UP001315686"/>
    </source>
</evidence>
<feature type="domain" description="Response regulatory" evidence="2">
    <location>
        <begin position="1"/>
        <end position="123"/>
    </location>
</feature>
<dbReference type="GO" id="GO:0000160">
    <property type="term" value="P:phosphorelay signal transduction system"/>
    <property type="evidence" value="ECO:0007669"/>
    <property type="project" value="InterPro"/>
</dbReference>
<dbReference type="InterPro" id="IPR052893">
    <property type="entry name" value="TCS_response_regulator"/>
</dbReference>
<sequence length="130" mass="14906">MLLDDEKFDQLLYKRIIARSDLVDHAIGFQYPHEALEYLKDPENDPIEVLFLDINMPRMSGFEFLDRACEEIGPAFAKVVVIMLTTSLDPKDMTRAKEFDQIKAFLNKPMKVGDIQTIAELVAQEQSLEA</sequence>
<comment type="caution">
    <text evidence="3">The sequence shown here is derived from an EMBL/GenBank/DDBJ whole genome shotgun (WGS) entry which is preliminary data.</text>
</comment>
<dbReference type="InterPro" id="IPR011006">
    <property type="entry name" value="CheY-like_superfamily"/>
</dbReference>
<evidence type="ECO:0000259" key="2">
    <source>
        <dbReference type="PROSITE" id="PS50110"/>
    </source>
</evidence>